<accession>A0A484XAC2</accession>
<organism evidence="4">
    <name type="scientific">plant metagenome</name>
    <dbReference type="NCBI Taxonomy" id="1297885"/>
    <lineage>
        <taxon>unclassified sequences</taxon>
        <taxon>metagenomes</taxon>
        <taxon>organismal metagenomes</taxon>
    </lineage>
</organism>
<dbReference type="Pfam" id="PF19614">
    <property type="entry name" value="DUF6119"/>
    <property type="match status" value="1"/>
</dbReference>
<dbReference type="EMBL" id="CAADIP010000027">
    <property type="protein sequence ID" value="VFR90795.1"/>
    <property type="molecule type" value="Genomic_DNA"/>
</dbReference>
<evidence type="ECO:0000313" key="3">
    <source>
        <dbReference type="EMBL" id="VFR90795.1"/>
    </source>
</evidence>
<dbReference type="AlphaFoldDB" id="A0A484XAC2"/>
<evidence type="ECO:0000313" key="2">
    <source>
        <dbReference type="EMBL" id="VFR87810.1"/>
    </source>
</evidence>
<protein>
    <recommendedName>
        <fullName evidence="5">Sporadically distributed protein, TIGR04141 family</fullName>
    </recommendedName>
</protein>
<sequence length="555" mass="62491">MPSPEKMRTLSVRLLREAQRPDSALKFAYLPGGERGALRQFAWKGIDDAVLFVGQLYTNPPSWLPFVEEHMDGDVDRVISSGAGAILILPVRDRLMAICFGHIHLALNDDAFERHFGLKVTLNSVPRRGIRSLDLATPDAVTFQKRVQASRDSDIQDFGVDMLRDLARVAGGTPSNGDFAKFLAGRDSLSITCRVKSDELQGKCEEILEAYGSDTYKTDFAWVDNMQTVRDNDTIQTLDERLFEALQGLREGGESDLHMAPPEVLDYEEGCLLHYNGFGGGGTHFHSLSIEDYVEELNRCGFDGDINEVREKHYIRAKTGTSEVFNTHWKVYQCFTFETTLNDSGQETSYVLFSGVWYCIEHNFKQQVEQRFQQIPKIVIIGPTHCKNERELIACLEATRPDLLCLDQVKINPQAVKYANIEPCDFLSDTKQLIHLKDGHSSGPISHLWSQGIVSAEALIGDEAFRRELRRVIRQRRVEALPLLPATQGRVVRAEYTVVYGVMRKPYKDGSLDLPFFSKVSLQAAADRLQQLDIPMALEIIEKPAGELGGNENYE</sequence>
<gene>
    <name evidence="1" type="ORF">BRI6_2241</name>
    <name evidence="2" type="ORF">BRI9_2296</name>
    <name evidence="3" type="ORF">IVO3_2295</name>
    <name evidence="4" type="ORF">RAN7_2270</name>
</gene>
<proteinExistence type="predicted"/>
<dbReference type="EMBL" id="CAADII010000053">
    <property type="protein sequence ID" value="VFR55993.1"/>
    <property type="molecule type" value="Genomic_DNA"/>
</dbReference>
<evidence type="ECO:0008006" key="5">
    <source>
        <dbReference type="Google" id="ProtNLM"/>
    </source>
</evidence>
<dbReference type="NCBIfam" id="TIGR04141">
    <property type="entry name" value="TIGR04141 family sporadically distributed protein"/>
    <property type="match status" value="1"/>
</dbReference>
<name>A0A484XAC2_9ZZZZ</name>
<dbReference type="EMBL" id="CAADIZ010000003">
    <property type="protein sequence ID" value="VFS20968.1"/>
    <property type="molecule type" value="Genomic_DNA"/>
</dbReference>
<reference evidence="4" key="1">
    <citation type="submission" date="2019-03" db="EMBL/GenBank/DDBJ databases">
        <authorList>
            <person name="Danneels B."/>
        </authorList>
    </citation>
    <scope>NUCLEOTIDE SEQUENCE</scope>
</reference>
<evidence type="ECO:0000313" key="1">
    <source>
        <dbReference type="EMBL" id="VFR55993.1"/>
    </source>
</evidence>
<dbReference type="EMBL" id="CAADIK010000069">
    <property type="protein sequence ID" value="VFR87810.1"/>
    <property type="molecule type" value="Genomic_DNA"/>
</dbReference>
<evidence type="ECO:0000313" key="4">
    <source>
        <dbReference type="EMBL" id="VFS20968.1"/>
    </source>
</evidence>
<dbReference type="InterPro" id="IPR026487">
    <property type="entry name" value="CHP04141"/>
</dbReference>